<dbReference type="EMBL" id="JBHSMC010000016">
    <property type="protein sequence ID" value="MFC5465682.1"/>
    <property type="molecule type" value="Genomic_DNA"/>
</dbReference>
<dbReference type="Gene3D" id="2.60.120.200">
    <property type="match status" value="1"/>
</dbReference>
<evidence type="ECO:0000256" key="2">
    <source>
        <dbReference type="ARBA" id="ARBA00022692"/>
    </source>
</evidence>
<name>A0ABW0LLA1_9BACI</name>
<evidence type="ECO:0000256" key="5">
    <source>
        <dbReference type="ARBA" id="ARBA00023136"/>
    </source>
</evidence>
<evidence type="ECO:0000259" key="8">
    <source>
        <dbReference type="Pfam" id="PF03388"/>
    </source>
</evidence>
<feature type="region of interest" description="Disordered" evidence="6">
    <location>
        <begin position="487"/>
        <end position="530"/>
    </location>
</feature>
<evidence type="ECO:0000313" key="10">
    <source>
        <dbReference type="Proteomes" id="UP001596147"/>
    </source>
</evidence>
<reference evidence="10" key="1">
    <citation type="journal article" date="2019" name="Int. J. Syst. Evol. Microbiol.">
        <title>The Global Catalogue of Microorganisms (GCM) 10K type strain sequencing project: providing services to taxonomists for standard genome sequencing and annotation.</title>
        <authorList>
            <consortium name="The Broad Institute Genomics Platform"/>
            <consortium name="The Broad Institute Genome Sequencing Center for Infectious Disease"/>
            <person name="Wu L."/>
            <person name="Ma J."/>
        </authorList>
    </citation>
    <scope>NUCLEOTIDE SEQUENCE [LARGE SCALE GENOMIC DNA]</scope>
    <source>
        <strain evidence="10">CGMCC 1.12237</strain>
    </source>
</reference>
<feature type="compositionally biased region" description="Basic and acidic residues" evidence="6">
    <location>
        <begin position="487"/>
        <end position="512"/>
    </location>
</feature>
<feature type="domain" description="L-type lectin-like" evidence="8">
    <location>
        <begin position="63"/>
        <end position="177"/>
    </location>
</feature>
<keyword evidence="10" id="KW-1185">Reference proteome</keyword>
<keyword evidence="4" id="KW-1133">Transmembrane helix</keyword>
<evidence type="ECO:0000313" key="9">
    <source>
        <dbReference type="EMBL" id="MFC5465682.1"/>
    </source>
</evidence>
<keyword evidence="3 7" id="KW-0732">Signal</keyword>
<sequence>MKKISVILLALCLFLSSPSQTFGYVGIGGLLGGQISQKATEVKVNNLAWTPEGDVGSHINSSTGNLDGVVLTPKLPWKWGRVWSEIEIKPPFKVHFTYRAGEGTGADGLTFLFLADRYSSSTAHGEGLGFDGINGYAIEFDSYYNSHDPSEKHVALIKNTTKEHIVSYDTNKVDDNQEHNVEVHVDLFSVKVYLDGELIINHNEKLEEVGYHIGFTASTGASTNIHLVRQVAVSGNALHSENAELIREYKSQFEYNIPLIESKVINIKAGYDTLDENQKEVVDELAQLINSIKDSALKKRKTNTDNPNIQTIYDLQWLYSWGDGIKNVTKEMKDSADIKASAGKFFDLPTNTAEAFSQKLVAIEFKPIFYGIYQDEEIAEKLANDYAAIWTMDPYQSVLAYGAFQQSLMDASFGQIEKVMNQTASYGNAMAVSKSDSAGRMLVNLDKYASNHVTYLARAEFKNVERNIENTEKTVKKYQKEVEEFNEEMAEKNHTEQQSKKIDVDKSVDSNHKPSKNPADEPSDQQDNIIDRYKNYLENIEEFNDKVWDYKG</sequence>
<dbReference type="InterPro" id="IPR056573">
    <property type="entry name" value="Lectin_L-type_dom"/>
</dbReference>
<keyword evidence="2" id="KW-0812">Transmembrane</keyword>
<dbReference type="Proteomes" id="UP001596147">
    <property type="component" value="Unassembled WGS sequence"/>
</dbReference>
<organism evidence="9 10">
    <name type="scientific">Lederbergia graminis</name>
    <dbReference type="NCBI Taxonomy" id="735518"/>
    <lineage>
        <taxon>Bacteria</taxon>
        <taxon>Bacillati</taxon>
        <taxon>Bacillota</taxon>
        <taxon>Bacilli</taxon>
        <taxon>Bacillales</taxon>
        <taxon>Bacillaceae</taxon>
        <taxon>Lederbergia</taxon>
    </lineage>
</organism>
<dbReference type="InterPro" id="IPR051136">
    <property type="entry name" value="Intracellular_Lectin-GPT"/>
</dbReference>
<feature type="chain" id="PRO_5047382324" evidence="7">
    <location>
        <begin position="22"/>
        <end position="552"/>
    </location>
</feature>
<dbReference type="CDD" id="cd01951">
    <property type="entry name" value="lectin_L-type"/>
    <property type="match status" value="1"/>
</dbReference>
<dbReference type="SUPFAM" id="SSF49899">
    <property type="entry name" value="Concanavalin A-like lectins/glucanases"/>
    <property type="match status" value="1"/>
</dbReference>
<comment type="subcellular location">
    <subcellularLocation>
        <location evidence="1">Membrane</location>
        <topology evidence="1">Single-pass type I membrane protein</topology>
    </subcellularLocation>
</comment>
<evidence type="ECO:0000256" key="4">
    <source>
        <dbReference type="ARBA" id="ARBA00022989"/>
    </source>
</evidence>
<gene>
    <name evidence="9" type="ORF">ACFPM4_13095</name>
</gene>
<dbReference type="Pfam" id="PF03388">
    <property type="entry name" value="Lectin_leg-like"/>
    <property type="match status" value="1"/>
</dbReference>
<dbReference type="InterPro" id="IPR013320">
    <property type="entry name" value="ConA-like_dom_sf"/>
</dbReference>
<evidence type="ECO:0000256" key="1">
    <source>
        <dbReference type="ARBA" id="ARBA00004479"/>
    </source>
</evidence>
<protein>
    <submittedName>
        <fullName evidence="9">L-type lectin-domain containing protein</fullName>
    </submittedName>
</protein>
<keyword evidence="5" id="KW-0472">Membrane</keyword>
<evidence type="ECO:0000256" key="3">
    <source>
        <dbReference type="ARBA" id="ARBA00022729"/>
    </source>
</evidence>
<comment type="caution">
    <text evidence="9">The sequence shown here is derived from an EMBL/GenBank/DDBJ whole genome shotgun (WGS) entry which is preliminary data.</text>
</comment>
<evidence type="ECO:0000256" key="7">
    <source>
        <dbReference type="SAM" id="SignalP"/>
    </source>
</evidence>
<accession>A0ABW0LLA1</accession>
<dbReference type="PANTHER" id="PTHR12223">
    <property type="entry name" value="VESICULAR MANNOSE-BINDING LECTIN"/>
    <property type="match status" value="1"/>
</dbReference>
<evidence type="ECO:0000256" key="6">
    <source>
        <dbReference type="SAM" id="MobiDB-lite"/>
    </source>
</evidence>
<feature type="signal peptide" evidence="7">
    <location>
        <begin position="1"/>
        <end position="21"/>
    </location>
</feature>
<dbReference type="RefSeq" id="WP_382352501.1">
    <property type="nucleotide sequence ID" value="NZ_JBHSMC010000016.1"/>
</dbReference>
<dbReference type="InterPro" id="IPR005052">
    <property type="entry name" value="Lectin_leg"/>
</dbReference>
<proteinExistence type="predicted"/>